<keyword evidence="3" id="KW-1185">Reference proteome</keyword>
<feature type="transmembrane region" description="Helical" evidence="1">
    <location>
        <begin position="109"/>
        <end position="126"/>
    </location>
</feature>
<reference evidence="2" key="1">
    <citation type="submission" date="2022-09" db="EMBL/GenBank/DDBJ databases">
        <title>Diverse halophilic archaea isolated from saline environments.</title>
        <authorList>
            <person name="Cui H.-L."/>
        </authorList>
    </citation>
    <scope>NUCLEOTIDE SEQUENCE</scope>
    <source>
        <strain evidence="2">ZS-35-S2</strain>
    </source>
</reference>
<organism evidence="2 3">
    <name type="scientific">Salinirubellus salinus</name>
    <dbReference type="NCBI Taxonomy" id="1364945"/>
    <lineage>
        <taxon>Archaea</taxon>
        <taxon>Methanobacteriati</taxon>
        <taxon>Methanobacteriota</taxon>
        <taxon>Stenosarchaea group</taxon>
        <taxon>Halobacteria</taxon>
        <taxon>Halobacteriales</taxon>
        <taxon>Natronomonadaceae</taxon>
        <taxon>Salinirubellus</taxon>
    </lineage>
</organism>
<accession>A0A9E7R3R7</accession>
<evidence type="ECO:0000313" key="2">
    <source>
        <dbReference type="EMBL" id="UWM55265.1"/>
    </source>
</evidence>
<feature type="transmembrane region" description="Helical" evidence="1">
    <location>
        <begin position="84"/>
        <end position="103"/>
    </location>
</feature>
<keyword evidence="1" id="KW-0812">Transmembrane</keyword>
<dbReference type="AlphaFoldDB" id="A0A9E7R3R7"/>
<protein>
    <submittedName>
        <fullName evidence="2">Uncharacterized protein</fullName>
    </submittedName>
</protein>
<dbReference type="GeneID" id="74941363"/>
<sequence length="151" mass="16151">MVTLDTTRLWAGHATPATVYAYPAAYVTLVLAVYRRDPRVLCSVLALVGVGPLLADPPADDGAWGTRVVLGERVLLARGGNSPVGLLLVACFAPVPFLTLRAALARRPVRTALLTLWMLFGMALFFERMTRLYETAGAAERAAARAGVVVD</sequence>
<proteinExistence type="predicted"/>
<evidence type="ECO:0000256" key="1">
    <source>
        <dbReference type="SAM" id="Phobius"/>
    </source>
</evidence>
<feature type="transmembrane region" description="Helical" evidence="1">
    <location>
        <begin position="17"/>
        <end position="34"/>
    </location>
</feature>
<dbReference type="Proteomes" id="UP001057580">
    <property type="component" value="Chromosome"/>
</dbReference>
<name>A0A9E7R3R7_9EURY</name>
<gene>
    <name evidence="2" type="ORF">N0B31_03035</name>
</gene>
<keyword evidence="1" id="KW-0472">Membrane</keyword>
<keyword evidence="1" id="KW-1133">Transmembrane helix</keyword>
<dbReference type="EMBL" id="CP104003">
    <property type="protein sequence ID" value="UWM55265.1"/>
    <property type="molecule type" value="Genomic_DNA"/>
</dbReference>
<evidence type="ECO:0000313" key="3">
    <source>
        <dbReference type="Proteomes" id="UP001057580"/>
    </source>
</evidence>
<dbReference type="RefSeq" id="WP_260594319.1">
    <property type="nucleotide sequence ID" value="NZ_CP104003.1"/>
</dbReference>
<dbReference type="KEGG" id="ssai:N0B31_03035"/>